<dbReference type="VEuPathDB" id="VectorBase:MDOMA2_013315"/>
<keyword evidence="2" id="KW-1003">Cell membrane</keyword>
<evidence type="ECO:0000256" key="5">
    <source>
        <dbReference type="ARBA" id="ARBA00023136"/>
    </source>
</evidence>
<evidence type="ECO:0000256" key="2">
    <source>
        <dbReference type="ARBA" id="ARBA00022475"/>
    </source>
</evidence>
<feature type="domain" description="Putative ionotropic receptor ligand binding" evidence="8">
    <location>
        <begin position="17"/>
        <end position="207"/>
    </location>
</feature>
<dbReference type="VEuPathDB" id="VectorBase:MDOMA2_007256"/>
<organism evidence="9">
    <name type="scientific">Musca domestica</name>
    <name type="common">House fly</name>
    <dbReference type="NCBI Taxonomy" id="7370"/>
    <lineage>
        <taxon>Eukaryota</taxon>
        <taxon>Metazoa</taxon>
        <taxon>Ecdysozoa</taxon>
        <taxon>Arthropoda</taxon>
        <taxon>Hexapoda</taxon>
        <taxon>Insecta</taxon>
        <taxon>Pterygota</taxon>
        <taxon>Neoptera</taxon>
        <taxon>Endopterygota</taxon>
        <taxon>Diptera</taxon>
        <taxon>Brachycera</taxon>
        <taxon>Muscomorpha</taxon>
        <taxon>Muscoidea</taxon>
        <taxon>Muscidae</taxon>
        <taxon>Musca</taxon>
    </lineage>
</organism>
<dbReference type="Pfam" id="PF24061">
    <property type="entry name" value="LBD_receptor"/>
    <property type="match status" value="1"/>
</dbReference>
<dbReference type="PANTHER" id="PTHR42643">
    <property type="entry name" value="IONOTROPIC RECEPTOR 20A-RELATED"/>
    <property type="match status" value="1"/>
</dbReference>
<evidence type="ECO:0000256" key="7">
    <source>
        <dbReference type="ARBA" id="ARBA00023180"/>
    </source>
</evidence>
<sequence length="633" mass="73813">MNYSAFLVGHDEGLFRQDESINRFVAKALRFLIQNVFETLTSTYAVFIASRDQPTLHWMNYIMMELFSITTAMTVQIVQINAGQKVKFEVSGRKYCNILLVQSYRDLLDIGLESINSAYDGMEYYLIFLQARDAMIPREMQLILQYCLDNYWLHCNVMIQTAKGEVLMYTYFPYTAQDCYKAKPQFIDYFDGERFQNAPLFPDKLNNLHKCQLTASTWPQPPYVAMTYLDDGNLHYSGMDINLLYGLSAHMNFSLKFEYKDDERIKFVIRDRQVNMSMSYTRRSLELDRIGSSTVTVYHTTLVAITVWICLLCSLLMTIAINQTQRHTNPFTNLNFAEILLGLSTLYRPQLKWHSLSVLTWLWSSLLLRSLYQSMIFFLYNFDIFENLPKSLDTLAEQGFTLICSRKTMTFVRKIPQVEENMLRTIVLNSTNEMYQLFYLDKISEGNYAAIVDKEIARFFIDNMAPKNNLKILPFTVNSIQTTIYLPKHSFLIEAINANILRFFAAGFQILNQNQREHRTLDTNVMNYSAILLSSDEGLFKQDECINQFVVKALKFLIRNVFESLTSTYAVFISSRDEPTLRWMNHIMVELFSLTTAMTVQIVQINVKRKMALEMHGRKQCNILLVDSYQALL</sequence>
<dbReference type="OrthoDB" id="8050636at2759"/>
<dbReference type="eggNOG" id="KOG1052">
    <property type="taxonomic scope" value="Eukaryota"/>
</dbReference>
<accession>A0A1I8MFV0</accession>
<evidence type="ECO:0000256" key="6">
    <source>
        <dbReference type="ARBA" id="ARBA00023170"/>
    </source>
</evidence>
<evidence type="ECO:0000256" key="4">
    <source>
        <dbReference type="ARBA" id="ARBA00022989"/>
    </source>
</evidence>
<dbReference type="AlphaFoldDB" id="A0A1I8MFV0"/>
<dbReference type="EnsemblMetazoa" id="MDOA004469-RB">
    <property type="protein sequence ID" value="MDOA004469-PB"/>
    <property type="gene ID" value="MDOA004469"/>
</dbReference>
<evidence type="ECO:0000256" key="3">
    <source>
        <dbReference type="ARBA" id="ARBA00022692"/>
    </source>
</evidence>
<name>A0A1I8MFV0_MUSDO</name>
<evidence type="ECO:0000259" key="8">
    <source>
        <dbReference type="Pfam" id="PF24061"/>
    </source>
</evidence>
<dbReference type="InterPro" id="IPR052192">
    <property type="entry name" value="Insect_Ionotropic_Sensory_Rcpt"/>
</dbReference>
<proteinExistence type="predicted"/>
<dbReference type="VEuPathDB" id="VectorBase:MDOA004469"/>
<dbReference type="GO" id="GO:0005886">
    <property type="term" value="C:plasma membrane"/>
    <property type="evidence" value="ECO:0007669"/>
    <property type="project" value="UniProtKB-SubCell"/>
</dbReference>
<comment type="subcellular location">
    <subcellularLocation>
        <location evidence="1">Cell membrane</location>
        <topology evidence="1">Multi-pass membrane protein</topology>
    </subcellularLocation>
</comment>
<keyword evidence="6" id="KW-0675">Receptor</keyword>
<dbReference type="InterPro" id="IPR056198">
    <property type="entry name" value="LBD_receptor"/>
</dbReference>
<evidence type="ECO:0000256" key="1">
    <source>
        <dbReference type="ARBA" id="ARBA00004651"/>
    </source>
</evidence>
<dbReference type="Gene3D" id="3.40.190.10">
    <property type="entry name" value="Periplasmic binding protein-like II"/>
    <property type="match status" value="1"/>
</dbReference>
<keyword evidence="3" id="KW-0812">Transmembrane</keyword>
<keyword evidence="5" id="KW-0472">Membrane</keyword>
<gene>
    <name evidence="9" type="primary">101890132</name>
</gene>
<dbReference type="PANTHER" id="PTHR42643:SF37">
    <property type="entry name" value="IONOTROPIC RECEPTOR 11A-RELATED"/>
    <property type="match status" value="1"/>
</dbReference>
<protein>
    <recommendedName>
        <fullName evidence="8">Putative ionotropic receptor ligand binding domain-containing protein</fullName>
    </recommendedName>
</protein>
<evidence type="ECO:0000313" key="9">
    <source>
        <dbReference type="EnsemblMetazoa" id="MDOA004469-PB"/>
    </source>
</evidence>
<keyword evidence="7" id="KW-0325">Glycoprotein</keyword>
<dbReference type="SUPFAM" id="SSF53850">
    <property type="entry name" value="Periplasmic binding protein-like II"/>
    <property type="match status" value="1"/>
</dbReference>
<keyword evidence="4" id="KW-1133">Transmembrane helix</keyword>
<reference evidence="9" key="1">
    <citation type="submission" date="2020-05" db="UniProtKB">
        <authorList>
            <consortium name="EnsemblMetazoa"/>
        </authorList>
    </citation>
    <scope>IDENTIFICATION</scope>
    <source>
        <strain evidence="9">Aabys</strain>
    </source>
</reference>